<feature type="region of interest" description="Disordered" evidence="5">
    <location>
        <begin position="62"/>
        <end position="81"/>
    </location>
</feature>
<feature type="compositionally biased region" description="Polar residues" evidence="5">
    <location>
        <begin position="481"/>
        <end position="490"/>
    </location>
</feature>
<dbReference type="Pfam" id="PF00134">
    <property type="entry name" value="Cyclin_N"/>
    <property type="match status" value="1"/>
</dbReference>
<dbReference type="InterPro" id="IPR006671">
    <property type="entry name" value="Cyclin_N"/>
</dbReference>
<feature type="compositionally biased region" description="Low complexity" evidence="5">
    <location>
        <begin position="494"/>
        <end position="514"/>
    </location>
</feature>
<protein>
    <submittedName>
        <fullName evidence="8">G1/S-specific cyclin-E</fullName>
    </submittedName>
</protein>
<dbReference type="SMART" id="SM01332">
    <property type="entry name" value="Cyclin_C"/>
    <property type="match status" value="1"/>
</dbReference>
<organism evidence="8">
    <name type="scientific">Cacopsylla melanoneura</name>
    <dbReference type="NCBI Taxonomy" id="428564"/>
    <lineage>
        <taxon>Eukaryota</taxon>
        <taxon>Metazoa</taxon>
        <taxon>Ecdysozoa</taxon>
        <taxon>Arthropoda</taxon>
        <taxon>Hexapoda</taxon>
        <taxon>Insecta</taxon>
        <taxon>Pterygota</taxon>
        <taxon>Neoptera</taxon>
        <taxon>Paraneoptera</taxon>
        <taxon>Hemiptera</taxon>
        <taxon>Sternorrhyncha</taxon>
        <taxon>Psylloidea</taxon>
        <taxon>Psyllidae</taxon>
        <taxon>Psyllinae</taxon>
        <taxon>Cacopsylla</taxon>
    </lineage>
</organism>
<dbReference type="SMART" id="SM00385">
    <property type="entry name" value="CYCLIN"/>
    <property type="match status" value="1"/>
</dbReference>
<feature type="region of interest" description="Disordered" evidence="5">
    <location>
        <begin position="414"/>
        <end position="584"/>
    </location>
</feature>
<feature type="compositionally biased region" description="Low complexity" evidence="5">
    <location>
        <begin position="62"/>
        <end position="80"/>
    </location>
</feature>
<dbReference type="InterPro" id="IPR048258">
    <property type="entry name" value="Cyclins_cyclin-box"/>
</dbReference>
<dbReference type="InterPro" id="IPR004367">
    <property type="entry name" value="Cyclin_C-dom"/>
</dbReference>
<evidence type="ECO:0000256" key="4">
    <source>
        <dbReference type="RuleBase" id="RU000383"/>
    </source>
</evidence>
<dbReference type="AlphaFoldDB" id="A0A8D9E539"/>
<evidence type="ECO:0000313" key="8">
    <source>
        <dbReference type="EMBL" id="CAG6738870.1"/>
    </source>
</evidence>
<dbReference type="GO" id="GO:0005634">
    <property type="term" value="C:nucleus"/>
    <property type="evidence" value="ECO:0007669"/>
    <property type="project" value="UniProtKB-ARBA"/>
</dbReference>
<dbReference type="PANTHER" id="PTHR10177">
    <property type="entry name" value="CYCLINS"/>
    <property type="match status" value="1"/>
</dbReference>
<dbReference type="Pfam" id="PF02984">
    <property type="entry name" value="Cyclin_C"/>
    <property type="match status" value="1"/>
</dbReference>
<evidence type="ECO:0000256" key="3">
    <source>
        <dbReference type="ARBA" id="ARBA00023306"/>
    </source>
</evidence>
<dbReference type="GO" id="GO:0000278">
    <property type="term" value="P:mitotic cell cycle"/>
    <property type="evidence" value="ECO:0007669"/>
    <property type="project" value="UniProtKB-ARBA"/>
</dbReference>
<dbReference type="InterPro" id="IPR039361">
    <property type="entry name" value="Cyclin"/>
</dbReference>
<dbReference type="Gene3D" id="1.10.472.10">
    <property type="entry name" value="Cyclin-like"/>
    <property type="match status" value="2"/>
</dbReference>
<keyword evidence="1" id="KW-0132">Cell division</keyword>
<feature type="compositionally biased region" description="Basic and acidic residues" evidence="5">
    <location>
        <begin position="34"/>
        <end position="43"/>
    </location>
</feature>
<dbReference type="SUPFAM" id="SSF47954">
    <property type="entry name" value="Cyclin-like"/>
    <property type="match status" value="2"/>
</dbReference>
<evidence type="ECO:0000256" key="1">
    <source>
        <dbReference type="ARBA" id="ARBA00022618"/>
    </source>
</evidence>
<evidence type="ECO:0000256" key="2">
    <source>
        <dbReference type="ARBA" id="ARBA00023127"/>
    </source>
</evidence>
<evidence type="ECO:0000259" key="6">
    <source>
        <dbReference type="SMART" id="SM00385"/>
    </source>
</evidence>
<feature type="compositionally biased region" description="Low complexity" evidence="5">
    <location>
        <begin position="441"/>
        <end position="473"/>
    </location>
</feature>
<reference evidence="8" key="1">
    <citation type="submission" date="2021-05" db="EMBL/GenBank/DDBJ databases">
        <authorList>
            <person name="Alioto T."/>
            <person name="Alioto T."/>
            <person name="Gomez Garrido J."/>
        </authorList>
    </citation>
    <scope>NUCLEOTIDE SEQUENCE</scope>
</reference>
<dbReference type="InterPro" id="IPR013763">
    <property type="entry name" value="Cyclin-like_dom"/>
</dbReference>
<dbReference type="CDD" id="cd20520">
    <property type="entry name" value="CYCLIN_CCNE_rpt2"/>
    <property type="match status" value="1"/>
</dbReference>
<keyword evidence="3" id="KW-0131">Cell cycle</keyword>
<proteinExistence type="inferred from homology"/>
<dbReference type="PROSITE" id="PS00292">
    <property type="entry name" value="CYCLINS"/>
    <property type="match status" value="1"/>
</dbReference>
<dbReference type="EMBL" id="HBUF01410050">
    <property type="protein sequence ID" value="CAG6738870.1"/>
    <property type="molecule type" value="Transcribed_RNA"/>
</dbReference>
<dbReference type="GO" id="GO:0051301">
    <property type="term" value="P:cell division"/>
    <property type="evidence" value="ECO:0007669"/>
    <property type="project" value="UniProtKB-KW"/>
</dbReference>
<dbReference type="InterPro" id="IPR036915">
    <property type="entry name" value="Cyclin-like_sf"/>
</dbReference>
<dbReference type="FunFam" id="1.10.472.10:FF:000001">
    <property type="entry name" value="G2/mitotic-specific cyclin"/>
    <property type="match status" value="1"/>
</dbReference>
<evidence type="ECO:0000256" key="5">
    <source>
        <dbReference type="SAM" id="MobiDB-lite"/>
    </source>
</evidence>
<keyword evidence="2 4" id="KW-0195">Cyclin</keyword>
<feature type="domain" description="Cyclin-like" evidence="6">
    <location>
        <begin position="166"/>
        <end position="252"/>
    </location>
</feature>
<feature type="domain" description="Cyclin C-terminal" evidence="7">
    <location>
        <begin position="261"/>
        <end position="404"/>
    </location>
</feature>
<feature type="compositionally biased region" description="Low complexity" evidence="5">
    <location>
        <begin position="522"/>
        <end position="542"/>
    </location>
</feature>
<feature type="compositionally biased region" description="Low complexity" evidence="5">
    <location>
        <begin position="561"/>
        <end position="570"/>
    </location>
</feature>
<accession>A0A8D9E539</accession>
<comment type="similarity">
    <text evidence="4">Belongs to the cyclin family.</text>
</comment>
<evidence type="ECO:0000259" key="7">
    <source>
        <dbReference type="SMART" id="SM01332"/>
    </source>
</evidence>
<feature type="region of interest" description="Disordered" evidence="5">
    <location>
        <begin position="18"/>
        <end position="43"/>
    </location>
</feature>
<sequence length="584" mass="64674">MQKEGDVAITSSTLLRAGLKRKRSTSNENTENDTTLRDKRLRHDEEVLAAAERKPLSELITRVSLSSPGSTSSETDPSTTVQEEFGLLTPVDLDEDSCDSLSSQSTWITTKLPSRPSPFPTLDWANEDELWDLLCSKDQDSLSLRDPHMLDRHPSIVPRMRTVLLDWLSEVCEVYTLHRETFYLTIDYIDRYLSTNSNIVPKQQLQLIGVAALMIAAKVEEIYPPKVSDYAYVTDGACSSQDILSTEMNILAVLEWNITPVTAHYWLNVFLQVMYHRSSRCHSLGFIYPAFSRTLYAQCIRLLDLCHLDIRCLNYSYSILATTAIYLVCSKELACMISGLRLESLEDCIEWMSIYWSILCEKSPGPEYCDPDSSELPPGPLRPNNVFDYAYSYHKHSVSMELSDLAIAESAKLLSKEEQHPTTPGNRPYTVPCDMTPPPSSSKIQTTPSSSKSRPPRTPTSTATLPATPTSSTRGRKSAPPTVTTPCSSKTVRTRATPSTRSTPSSRVTPSSSAKPNRRHSTASTPSTSRGSASTTRTTPSTLQQRTIAVSKRKSLGSHPSTSTAAASSSRKVFVFRATTTGAK</sequence>
<name>A0A8D9E539_9HEMI</name>